<evidence type="ECO:0000313" key="3">
    <source>
        <dbReference type="Proteomes" id="UP001408356"/>
    </source>
</evidence>
<dbReference type="InterPro" id="IPR037401">
    <property type="entry name" value="SnoaL-like"/>
</dbReference>
<dbReference type="EMBL" id="JARVKF010000168">
    <property type="protein sequence ID" value="KAK9421562.1"/>
    <property type="molecule type" value="Genomic_DNA"/>
</dbReference>
<organism evidence="2 3">
    <name type="scientific">Seiridium unicorne</name>
    <dbReference type="NCBI Taxonomy" id="138068"/>
    <lineage>
        <taxon>Eukaryota</taxon>
        <taxon>Fungi</taxon>
        <taxon>Dikarya</taxon>
        <taxon>Ascomycota</taxon>
        <taxon>Pezizomycotina</taxon>
        <taxon>Sordariomycetes</taxon>
        <taxon>Xylariomycetidae</taxon>
        <taxon>Amphisphaeriales</taxon>
        <taxon>Sporocadaceae</taxon>
        <taxon>Seiridium</taxon>
    </lineage>
</organism>
<accession>A0ABR2V3S0</accession>
<dbReference type="Proteomes" id="UP001408356">
    <property type="component" value="Unassembled WGS sequence"/>
</dbReference>
<protein>
    <submittedName>
        <fullName evidence="2">Bile acid 7-alpha</fullName>
    </submittedName>
</protein>
<dbReference type="SUPFAM" id="SSF54427">
    <property type="entry name" value="NTF2-like"/>
    <property type="match status" value="1"/>
</dbReference>
<feature type="domain" description="SnoaL-like" evidence="1">
    <location>
        <begin position="12"/>
        <end position="140"/>
    </location>
</feature>
<reference evidence="2 3" key="1">
    <citation type="journal article" date="2024" name="J. Plant Pathol.">
        <title>Sequence and assembly of the genome of Seiridium unicorne, isolate CBS 538.82, causal agent of cypress canker disease.</title>
        <authorList>
            <person name="Scali E."/>
            <person name="Rocca G.D."/>
            <person name="Danti R."/>
            <person name="Garbelotto M."/>
            <person name="Barberini S."/>
            <person name="Baroncelli R."/>
            <person name="Emiliani G."/>
        </authorList>
    </citation>
    <scope>NUCLEOTIDE SEQUENCE [LARGE SCALE GENOMIC DNA]</scope>
    <source>
        <strain evidence="2 3">BM-138-508</strain>
    </source>
</reference>
<dbReference type="Pfam" id="PF13577">
    <property type="entry name" value="SnoaL_4"/>
    <property type="match status" value="1"/>
</dbReference>
<proteinExistence type="predicted"/>
<comment type="caution">
    <text evidence="2">The sequence shown here is derived from an EMBL/GenBank/DDBJ whole genome shotgun (WGS) entry which is preliminary data.</text>
</comment>
<evidence type="ECO:0000313" key="2">
    <source>
        <dbReference type="EMBL" id="KAK9421562.1"/>
    </source>
</evidence>
<dbReference type="Gene3D" id="3.10.450.50">
    <property type="match status" value="1"/>
</dbReference>
<sequence>MPEVSPEVAAVITRKKLWYCRYADTRQWHLFDKVALPECTFEYQSNGEILVNAGFTYAWSSTEQFTSFFSKAFENLQTLHTVGPGEFEQVSEDQVKAVFTVVYYSALKKGAESSHGVQGTGGGHYFETYRRKGDDWFLETLTMNRIYEKDG</sequence>
<evidence type="ECO:0000259" key="1">
    <source>
        <dbReference type="Pfam" id="PF13577"/>
    </source>
</evidence>
<gene>
    <name evidence="2" type="ORF">SUNI508_05492</name>
</gene>
<name>A0ABR2V3S0_9PEZI</name>
<keyword evidence="3" id="KW-1185">Reference proteome</keyword>
<dbReference type="InterPro" id="IPR032710">
    <property type="entry name" value="NTF2-like_dom_sf"/>
</dbReference>